<dbReference type="InterPro" id="IPR007484">
    <property type="entry name" value="Peptidase_M28"/>
</dbReference>
<dbReference type="Gene3D" id="3.40.630.10">
    <property type="entry name" value="Zn peptidases"/>
    <property type="match status" value="1"/>
</dbReference>
<dbReference type="Pfam" id="PF04389">
    <property type="entry name" value="Peptidase_M28"/>
    <property type="match status" value="1"/>
</dbReference>
<sequence>MVRSLLSVLLLAGFSLAGEFLALVPGIQPEQLQKDFPVIGITGNGVLILGTDEHLPALNALNSRILDYDPHSKFYYQVHLFDWTSSDQLARIARILDFDGENYLVAVEPGKLNDLLSLRALLGRVSLQPWVFKPVRFDPPPVLPDPLIQQMVAAVAPDSVLSYVRRLQRYRTRYSTSDSCRAAAEWIRQKFLAYGCDSVFFQYHTSGHAPNVIAIKYGTSSQRNPYAIICGHFDSYAATNAPGADDNASGTAAVIEAARVTQGYQFIYDLRFIAFSGEEFGLYGSEYYAAQARADGDSILGVLNFDMIGYVDVAPENLDVLGKISNPPCEPFVNWFTAVADTYATLPVYKRMVNDNQNSDHGPFWNNGYLAFCGIEDFWPVNPYYHTPGDSIGAGYNNNEFCTQVTRAGVAALATLGQPVPLNIPLLGLTGNRIDDSAGNNNGFWDPGESIGVYLTIKNFGTVGAHNVRAVLSTQDTFVFLYQDSSFFGDIAGGDTAINETPYLIRASVLTPREHIVSFGLTITTDESTYQTIFSLPVGRYLITDPIPDGPRTPPRYWAYDDIDTGYVEHPVFEWVEINTTGTRLTFPHNDSVKVISLPPAFGPLRFYGQEFDSLSISADGWLCPGYYRIPSYTNQPLPSSQAPARVIAANWDDLYPDYNNTGFVYYRFDTDNHRLIIEYDSVCYYQPRTLRDKFQVLIYDTTITTPTGDNVIVFQYLTANGYTSSTVGIQDPSSQIGIGCLYNGSYARGAAPIAPGRAIKFTTAEPGTGIAQQFTAPRVLPLLISPNPARTFTEIRFAPGFTPHEITIYDRTGREVQTFITKPGTFSIRLDLRALSTGVYFIKTRNSINQKLLIVH</sequence>
<dbReference type="AlphaFoldDB" id="A0A7V3V036"/>
<proteinExistence type="predicted"/>
<accession>A0A7V3V036</accession>
<dbReference type="InterPro" id="IPR026444">
    <property type="entry name" value="Secre_tail"/>
</dbReference>
<evidence type="ECO:0000259" key="2">
    <source>
        <dbReference type="Pfam" id="PF18962"/>
    </source>
</evidence>
<gene>
    <name evidence="3" type="ORF">ENX16_05760</name>
</gene>
<dbReference type="PANTHER" id="PTHR12147:SF26">
    <property type="entry name" value="PEPTIDASE M28 DOMAIN-CONTAINING PROTEIN"/>
    <property type="match status" value="1"/>
</dbReference>
<feature type="domain" description="Secretion system C-terminal sorting" evidence="2">
    <location>
        <begin position="785"/>
        <end position="852"/>
    </location>
</feature>
<dbReference type="PANTHER" id="PTHR12147">
    <property type="entry name" value="METALLOPEPTIDASE M28 FAMILY MEMBER"/>
    <property type="match status" value="1"/>
</dbReference>
<dbReference type="GO" id="GO:0006508">
    <property type="term" value="P:proteolysis"/>
    <property type="evidence" value="ECO:0007669"/>
    <property type="project" value="InterPro"/>
</dbReference>
<organism evidence="3">
    <name type="scientific">candidate division WOR-3 bacterium</name>
    <dbReference type="NCBI Taxonomy" id="2052148"/>
    <lineage>
        <taxon>Bacteria</taxon>
        <taxon>Bacteria division WOR-3</taxon>
    </lineage>
</organism>
<evidence type="ECO:0000313" key="3">
    <source>
        <dbReference type="EMBL" id="HGD13563.1"/>
    </source>
</evidence>
<dbReference type="EMBL" id="DTMZ01000140">
    <property type="protein sequence ID" value="HGD13563.1"/>
    <property type="molecule type" value="Genomic_DNA"/>
</dbReference>
<dbReference type="Pfam" id="PF18962">
    <property type="entry name" value="Por_Secre_tail"/>
    <property type="match status" value="1"/>
</dbReference>
<name>A0A7V3V036_UNCW3</name>
<evidence type="ECO:0000259" key="1">
    <source>
        <dbReference type="Pfam" id="PF04389"/>
    </source>
</evidence>
<dbReference type="SUPFAM" id="SSF53187">
    <property type="entry name" value="Zn-dependent exopeptidases"/>
    <property type="match status" value="1"/>
</dbReference>
<reference evidence="3" key="1">
    <citation type="journal article" date="2020" name="mSystems">
        <title>Genome- and Community-Level Interaction Insights into Carbon Utilization and Element Cycling Functions of Hydrothermarchaeota in Hydrothermal Sediment.</title>
        <authorList>
            <person name="Zhou Z."/>
            <person name="Liu Y."/>
            <person name="Xu W."/>
            <person name="Pan J."/>
            <person name="Luo Z.H."/>
            <person name="Li M."/>
        </authorList>
    </citation>
    <scope>NUCLEOTIDE SEQUENCE [LARGE SCALE GENOMIC DNA]</scope>
    <source>
        <strain evidence="3">SpSt-914</strain>
    </source>
</reference>
<dbReference type="GO" id="GO:0008235">
    <property type="term" value="F:metalloexopeptidase activity"/>
    <property type="evidence" value="ECO:0007669"/>
    <property type="project" value="InterPro"/>
</dbReference>
<dbReference type="NCBIfam" id="TIGR04183">
    <property type="entry name" value="Por_Secre_tail"/>
    <property type="match status" value="1"/>
</dbReference>
<protein>
    <submittedName>
        <fullName evidence="3">M28 family peptidase</fullName>
    </submittedName>
</protein>
<comment type="caution">
    <text evidence="3">The sequence shown here is derived from an EMBL/GenBank/DDBJ whole genome shotgun (WGS) entry which is preliminary data.</text>
</comment>
<dbReference type="InterPro" id="IPR045175">
    <property type="entry name" value="M28_fam"/>
</dbReference>
<feature type="domain" description="Peptidase M28" evidence="1">
    <location>
        <begin position="211"/>
        <end position="392"/>
    </location>
</feature>